<feature type="compositionally biased region" description="Polar residues" evidence="1">
    <location>
        <begin position="258"/>
        <end position="268"/>
    </location>
</feature>
<gene>
    <name evidence="4" type="ORF">BGW36DRAFT_367738</name>
</gene>
<feature type="region of interest" description="Disordered" evidence="1">
    <location>
        <begin position="255"/>
        <end position="291"/>
    </location>
</feature>
<dbReference type="Pfam" id="PF04676">
    <property type="entry name" value="CwfJ_C_2"/>
    <property type="match status" value="1"/>
</dbReference>
<evidence type="ECO:0000259" key="3">
    <source>
        <dbReference type="Pfam" id="PF04677"/>
    </source>
</evidence>
<evidence type="ECO:0000259" key="2">
    <source>
        <dbReference type="Pfam" id="PF04676"/>
    </source>
</evidence>
<organism evidence="4 5">
    <name type="scientific">Talaromyces proteolyticus</name>
    <dbReference type="NCBI Taxonomy" id="1131652"/>
    <lineage>
        <taxon>Eukaryota</taxon>
        <taxon>Fungi</taxon>
        <taxon>Dikarya</taxon>
        <taxon>Ascomycota</taxon>
        <taxon>Pezizomycotina</taxon>
        <taxon>Eurotiomycetes</taxon>
        <taxon>Eurotiomycetidae</taxon>
        <taxon>Eurotiales</taxon>
        <taxon>Trichocomaceae</taxon>
        <taxon>Talaromyces</taxon>
        <taxon>Talaromyces sect. Bacilispori</taxon>
    </lineage>
</organism>
<dbReference type="Proteomes" id="UP001201262">
    <property type="component" value="Unassembled WGS sequence"/>
</dbReference>
<dbReference type="PANTHER" id="PTHR12072">
    <property type="entry name" value="CWF19, CELL CYCLE CONTROL PROTEIN"/>
    <property type="match status" value="1"/>
</dbReference>
<dbReference type="InterPro" id="IPR040194">
    <property type="entry name" value="Cwf19-like"/>
</dbReference>
<dbReference type="InterPro" id="IPR006768">
    <property type="entry name" value="Cwf19-like_C_dom-1"/>
</dbReference>
<feature type="domain" description="Cwf19-like protein C-terminal" evidence="2">
    <location>
        <begin position="482"/>
        <end position="539"/>
    </location>
</feature>
<protein>
    <submittedName>
        <fullName evidence="4">CwfJ domain protein</fullName>
    </submittedName>
</protein>
<evidence type="ECO:0000313" key="5">
    <source>
        <dbReference type="Proteomes" id="UP001201262"/>
    </source>
</evidence>
<dbReference type="PANTHER" id="PTHR12072:SF4">
    <property type="entry name" value="CWF19-LIKE PROTEIN 1"/>
    <property type="match status" value="1"/>
</dbReference>
<dbReference type="Pfam" id="PF04677">
    <property type="entry name" value="CwfJ_C_1"/>
    <property type="match status" value="1"/>
</dbReference>
<evidence type="ECO:0000313" key="4">
    <source>
        <dbReference type="EMBL" id="KAH8705532.1"/>
    </source>
</evidence>
<dbReference type="CDD" id="cd07380">
    <property type="entry name" value="MPP_CWF19_N"/>
    <property type="match status" value="1"/>
</dbReference>
<comment type="caution">
    <text evidence="4">The sequence shown here is derived from an EMBL/GenBank/DDBJ whole genome shotgun (WGS) entry which is preliminary data.</text>
</comment>
<proteinExistence type="predicted"/>
<evidence type="ECO:0000256" key="1">
    <source>
        <dbReference type="SAM" id="MobiDB-lite"/>
    </source>
</evidence>
<reference evidence="4" key="1">
    <citation type="submission" date="2021-12" db="EMBL/GenBank/DDBJ databases">
        <title>Convergent genome expansion in fungi linked to evolution of root-endophyte symbiosis.</title>
        <authorList>
            <consortium name="DOE Joint Genome Institute"/>
            <person name="Ke Y.-H."/>
            <person name="Bonito G."/>
            <person name="Liao H.-L."/>
            <person name="Looney B."/>
            <person name="Rojas-Flechas A."/>
            <person name="Nash J."/>
            <person name="Hameed K."/>
            <person name="Schadt C."/>
            <person name="Martin F."/>
            <person name="Crous P.W."/>
            <person name="Miettinen O."/>
            <person name="Magnuson J.K."/>
            <person name="Labbe J."/>
            <person name="Jacobson D."/>
            <person name="Doktycz M.J."/>
            <person name="Veneault-Fourrey C."/>
            <person name="Kuo A."/>
            <person name="Mondo S."/>
            <person name="Calhoun S."/>
            <person name="Riley R."/>
            <person name="Ohm R."/>
            <person name="LaButti K."/>
            <person name="Andreopoulos B."/>
            <person name="Pangilinan J."/>
            <person name="Nolan M."/>
            <person name="Tritt A."/>
            <person name="Clum A."/>
            <person name="Lipzen A."/>
            <person name="Daum C."/>
            <person name="Barry K."/>
            <person name="Grigoriev I.V."/>
            <person name="Vilgalys R."/>
        </authorList>
    </citation>
    <scope>NUCLEOTIDE SEQUENCE</scope>
    <source>
        <strain evidence="4">PMI_201</strain>
    </source>
</reference>
<dbReference type="GO" id="GO:0061632">
    <property type="term" value="F:RNA lariat debranching enzyme activator activity"/>
    <property type="evidence" value="ECO:0007669"/>
    <property type="project" value="TreeGrafter"/>
</dbReference>
<keyword evidence="5" id="KW-1185">Reference proteome</keyword>
<sequence length="543" mass="60425">MASKVVVIGNVNCAFQEVFTKLAKLQAKQNFSFAIVVGDLFGECNSDEDLDQISGLLAGNIVVPLPTYFSVGSHPIPTRIIEKIETDDEVCPNLFFIGRRGVLKTSEGIRLAALGGQLAPDSSSDPKINNRYYSLYRASDARSLFGVHNTDVLFTYEWPKGVTSRSKVAIPEGTAAPEGVQCVADVCSTLKPRYHFSAKADFFYEREPFFHMLSDETTDEKPLTRFINLASFSKTSKQKWMYAFTLDPTAPAAGSVPAGSTVSPLTSVTRKRPALESQNDGFQRFSRARPTAPPGPGECFFCLSNPNIATHLITSIGEDAYVTTAKGPLTTADTYPLLGFPGHMLIIPLIHSPTFSAISESEARQNSYNEMRRYRSALNDMVRERTKGGLGSVTWEVSRGNGIHIHWQYLPISTDLLSKGLVEAAFKVEAENLQYPKFERPASDDGVNEAGDYFRVWIWQPSKLDSMDESDSKTAQPLEKTLILPLTPDFRFDLQFGRRVMAKLLRLDKRMDWRDCAQTKDEEETDADAFKAAFKAFDFSLEE</sequence>
<dbReference type="GO" id="GO:0000398">
    <property type="term" value="P:mRNA splicing, via spliceosome"/>
    <property type="evidence" value="ECO:0007669"/>
    <property type="project" value="TreeGrafter"/>
</dbReference>
<dbReference type="EMBL" id="JAJTJA010000001">
    <property type="protein sequence ID" value="KAH8705532.1"/>
    <property type="molecule type" value="Genomic_DNA"/>
</dbReference>
<accession>A0AAD4L401</accession>
<name>A0AAD4L401_9EURO</name>
<dbReference type="GeneID" id="70245194"/>
<dbReference type="GO" id="GO:0071014">
    <property type="term" value="C:post-mRNA release spliceosomal complex"/>
    <property type="evidence" value="ECO:0007669"/>
    <property type="project" value="TreeGrafter"/>
</dbReference>
<feature type="domain" description="Cwf19-like C-terminal" evidence="3">
    <location>
        <begin position="296"/>
        <end position="419"/>
    </location>
</feature>
<dbReference type="InterPro" id="IPR006767">
    <property type="entry name" value="Cwf19-like_C_dom-2"/>
</dbReference>
<dbReference type="AlphaFoldDB" id="A0AAD4L401"/>
<dbReference type="RefSeq" id="XP_046078153.1">
    <property type="nucleotide sequence ID" value="XM_046214907.1"/>
</dbReference>